<dbReference type="InterPro" id="IPR001920">
    <property type="entry name" value="Asp/Glu_race"/>
</dbReference>
<gene>
    <name evidence="1" type="ORF">DOZ80_02720</name>
</gene>
<dbReference type="Proteomes" id="UP000249493">
    <property type="component" value="Unassembled WGS sequence"/>
</dbReference>
<accession>A0A327NCZ8</accession>
<evidence type="ECO:0000313" key="1">
    <source>
        <dbReference type="EMBL" id="RAI72835.1"/>
    </source>
</evidence>
<proteinExistence type="predicted"/>
<dbReference type="Pfam" id="PF17645">
    <property type="entry name" value="Amdase"/>
    <property type="match status" value="1"/>
</dbReference>
<comment type="caution">
    <text evidence="1">The sequence shown here is derived from an EMBL/GenBank/DDBJ whole genome shotgun (WGS) entry which is preliminary data.</text>
</comment>
<evidence type="ECO:0008006" key="3">
    <source>
        <dbReference type="Google" id="ProtNLM"/>
    </source>
</evidence>
<dbReference type="AlphaFoldDB" id="A0A327NCZ8"/>
<protein>
    <recommendedName>
        <fullName evidence="3">Maleate isomerase</fullName>
    </recommendedName>
</protein>
<dbReference type="Gene3D" id="3.40.50.1860">
    <property type="match status" value="1"/>
</dbReference>
<dbReference type="EMBL" id="QLIN01000001">
    <property type="protein sequence ID" value="RAI72835.1"/>
    <property type="molecule type" value="Genomic_DNA"/>
</dbReference>
<reference evidence="1 2" key="1">
    <citation type="submission" date="2018-06" db="EMBL/GenBank/DDBJ databases">
        <authorList>
            <person name="Zhirakovskaya E."/>
        </authorList>
    </citation>
    <scope>NUCLEOTIDE SEQUENCE [LARGE SCALE GENOMIC DNA]</scope>
    <source>
        <strain evidence="1 2">LY3</strain>
    </source>
</reference>
<dbReference type="InterPro" id="IPR026286">
    <property type="entry name" value="MaiA/AMDase"/>
</dbReference>
<dbReference type="GO" id="GO:0016855">
    <property type="term" value="F:racemase and epimerase activity, acting on amino acids and derivatives"/>
    <property type="evidence" value="ECO:0007669"/>
    <property type="project" value="InterPro"/>
</dbReference>
<name>A0A327NCZ8_PSEFL</name>
<evidence type="ECO:0000313" key="2">
    <source>
        <dbReference type="Proteomes" id="UP000249493"/>
    </source>
</evidence>
<sequence length="134" mass="14913">MMRRFNLNRIALLSPYPPALHNAFMPYFASHGIEVIVSHSLNGPMNIVTDDDVANVSVDRMEVELKALLDAGQPVDALFISCAAFSITRSDIGRLRHNLGYPVLASINAMAWHTLDLLEEHKLRDELESELGLS</sequence>
<organism evidence="1 2">
    <name type="scientific">Pseudomonas fluorescens</name>
    <dbReference type="NCBI Taxonomy" id="294"/>
    <lineage>
        <taxon>Bacteria</taxon>
        <taxon>Pseudomonadati</taxon>
        <taxon>Pseudomonadota</taxon>
        <taxon>Gammaproteobacteria</taxon>
        <taxon>Pseudomonadales</taxon>
        <taxon>Pseudomonadaceae</taxon>
        <taxon>Pseudomonas</taxon>
    </lineage>
</organism>